<accession>A0A7J0CLI1</accession>
<comment type="caution">
    <text evidence="1">The sequence shown here is derived from an EMBL/GenBank/DDBJ whole genome shotgun (WGS) entry which is preliminary data.</text>
</comment>
<evidence type="ECO:0000313" key="2">
    <source>
        <dbReference type="Proteomes" id="UP000498740"/>
    </source>
</evidence>
<proteinExistence type="predicted"/>
<dbReference type="AlphaFoldDB" id="A0A7J0CLI1"/>
<organism evidence="1 2">
    <name type="scientific">Streptomyces microflavus</name>
    <name type="common">Streptomyces lipmanii</name>
    <dbReference type="NCBI Taxonomy" id="1919"/>
    <lineage>
        <taxon>Bacteria</taxon>
        <taxon>Bacillati</taxon>
        <taxon>Actinomycetota</taxon>
        <taxon>Actinomycetes</taxon>
        <taxon>Kitasatosporales</taxon>
        <taxon>Streptomycetaceae</taxon>
        <taxon>Streptomyces</taxon>
    </lineage>
</organism>
<protein>
    <submittedName>
        <fullName evidence="1">Uncharacterized protein</fullName>
    </submittedName>
</protein>
<sequence length="320" mass="32675">MAGVRRWRGAEGRDDRALVGVLDELLDLVGVEELGELLDARVLLVAGLHRQEVGVRVALGLLQGEGVLGRGELGLKGVVAVDDGGVHVVQGAGHGGGLQLLELQALLVGDVAQLGGGADAVLERDEAVLGEQLEGAAAVGGVVGDGYGLAGLDVLEVLDLLGVETQGLQVHVHDRDDGGVVLLVEVVQVGLVLEEVGVDLAGLGGGVRQDVVRELLDLQLEALLLRQVLLDEVQDVGVRRRGRGDDEGLGGVRLRPALALGGRVGVRTAGAQAEGEGGGGSDSCGDLDVLAHEKCLFLMVVRPDKEFGLGGDGKVQGAAA</sequence>
<name>A0A7J0CLI1_STRMI</name>
<dbReference type="Proteomes" id="UP000498740">
    <property type="component" value="Unassembled WGS sequence"/>
</dbReference>
<evidence type="ECO:0000313" key="1">
    <source>
        <dbReference type="EMBL" id="GFN02625.1"/>
    </source>
</evidence>
<dbReference type="EMBL" id="BLWD01000001">
    <property type="protein sequence ID" value="GFN02625.1"/>
    <property type="molecule type" value="Genomic_DNA"/>
</dbReference>
<reference evidence="1 2" key="1">
    <citation type="submission" date="2020-05" db="EMBL/GenBank/DDBJ databases">
        <title>Whole genome shotgun sequence of Streptomyces microflavus NBRC 13062.</title>
        <authorList>
            <person name="Komaki H."/>
            <person name="Tamura T."/>
        </authorList>
    </citation>
    <scope>NUCLEOTIDE SEQUENCE [LARGE SCALE GENOMIC DNA]</scope>
    <source>
        <strain evidence="1 2">NBRC 13062</strain>
    </source>
</reference>
<gene>
    <name evidence="1" type="ORF">Smic_11810</name>
</gene>